<proteinExistence type="predicted"/>
<name>A0A699IPD2_TANCI</name>
<dbReference type="EMBL" id="BKCJ010315490">
    <property type="protein sequence ID" value="GEZ72735.1"/>
    <property type="molecule type" value="Genomic_DNA"/>
</dbReference>
<protein>
    <submittedName>
        <fullName evidence="1">Uncharacterized protein</fullName>
    </submittedName>
</protein>
<gene>
    <name evidence="1" type="ORF">Tci_544708</name>
</gene>
<evidence type="ECO:0000313" key="1">
    <source>
        <dbReference type="EMBL" id="GEZ72735.1"/>
    </source>
</evidence>
<comment type="caution">
    <text evidence="1">The sequence shown here is derived from an EMBL/GenBank/DDBJ whole genome shotgun (WGS) entry which is preliminary data.</text>
</comment>
<reference evidence="1" key="1">
    <citation type="journal article" date="2019" name="Sci. Rep.">
        <title>Draft genome of Tanacetum cinerariifolium, the natural source of mosquito coil.</title>
        <authorList>
            <person name="Yamashiro T."/>
            <person name="Shiraishi A."/>
            <person name="Satake H."/>
            <person name="Nakayama K."/>
        </authorList>
    </citation>
    <scope>NUCLEOTIDE SEQUENCE</scope>
</reference>
<organism evidence="1">
    <name type="scientific">Tanacetum cinerariifolium</name>
    <name type="common">Dalmatian daisy</name>
    <name type="synonym">Chrysanthemum cinerariifolium</name>
    <dbReference type="NCBI Taxonomy" id="118510"/>
    <lineage>
        <taxon>Eukaryota</taxon>
        <taxon>Viridiplantae</taxon>
        <taxon>Streptophyta</taxon>
        <taxon>Embryophyta</taxon>
        <taxon>Tracheophyta</taxon>
        <taxon>Spermatophyta</taxon>
        <taxon>Magnoliopsida</taxon>
        <taxon>eudicotyledons</taxon>
        <taxon>Gunneridae</taxon>
        <taxon>Pentapetalae</taxon>
        <taxon>asterids</taxon>
        <taxon>campanulids</taxon>
        <taxon>Asterales</taxon>
        <taxon>Asteraceae</taxon>
        <taxon>Asteroideae</taxon>
        <taxon>Anthemideae</taxon>
        <taxon>Anthemidinae</taxon>
        <taxon>Tanacetum</taxon>
    </lineage>
</organism>
<sequence>MSLLQEALYACAALTRRVEHLEHDKVAQALEITKLKKRVKKLEKVNKGRMIADLDRDTDVALVDDEGTEKKAEDAYVVGDEQVKGRQAEIYQIDMDHALKVLSMQEDEPEVQEAVDVVTTAKLIIEVVAAVRESVTAASATTAAVPAATITAAQ</sequence>
<accession>A0A699IPD2</accession>
<dbReference type="AlphaFoldDB" id="A0A699IPD2"/>